<protein>
    <submittedName>
        <fullName evidence="1">Uncharacterized protein</fullName>
    </submittedName>
</protein>
<dbReference type="AlphaFoldDB" id="A0A6A7C0D0"/>
<name>A0A6A7C0D0_9PEZI</name>
<dbReference type="Proteomes" id="UP000799421">
    <property type="component" value="Unassembled WGS sequence"/>
</dbReference>
<evidence type="ECO:0000313" key="1">
    <source>
        <dbReference type="EMBL" id="KAF2860385.1"/>
    </source>
</evidence>
<reference evidence="1" key="1">
    <citation type="journal article" date="2020" name="Stud. Mycol.">
        <title>101 Dothideomycetes genomes: a test case for predicting lifestyles and emergence of pathogens.</title>
        <authorList>
            <person name="Haridas S."/>
            <person name="Albert R."/>
            <person name="Binder M."/>
            <person name="Bloem J."/>
            <person name="Labutti K."/>
            <person name="Salamov A."/>
            <person name="Andreopoulos B."/>
            <person name="Baker S."/>
            <person name="Barry K."/>
            <person name="Bills G."/>
            <person name="Bluhm B."/>
            <person name="Cannon C."/>
            <person name="Castanera R."/>
            <person name="Culley D."/>
            <person name="Daum C."/>
            <person name="Ezra D."/>
            <person name="Gonzalez J."/>
            <person name="Henrissat B."/>
            <person name="Kuo A."/>
            <person name="Liang C."/>
            <person name="Lipzen A."/>
            <person name="Lutzoni F."/>
            <person name="Magnuson J."/>
            <person name="Mondo S."/>
            <person name="Nolan M."/>
            <person name="Ohm R."/>
            <person name="Pangilinan J."/>
            <person name="Park H.-J."/>
            <person name="Ramirez L."/>
            <person name="Alfaro M."/>
            <person name="Sun H."/>
            <person name="Tritt A."/>
            <person name="Yoshinaga Y."/>
            <person name="Zwiers L.-H."/>
            <person name="Turgeon B."/>
            <person name="Goodwin S."/>
            <person name="Spatafora J."/>
            <person name="Crous P."/>
            <person name="Grigoriev I."/>
        </authorList>
    </citation>
    <scope>NUCLEOTIDE SEQUENCE</scope>
    <source>
        <strain evidence="1">CBS 480.64</strain>
    </source>
</reference>
<organism evidence="1 2">
    <name type="scientific">Piedraia hortae CBS 480.64</name>
    <dbReference type="NCBI Taxonomy" id="1314780"/>
    <lineage>
        <taxon>Eukaryota</taxon>
        <taxon>Fungi</taxon>
        <taxon>Dikarya</taxon>
        <taxon>Ascomycota</taxon>
        <taxon>Pezizomycotina</taxon>
        <taxon>Dothideomycetes</taxon>
        <taxon>Dothideomycetidae</taxon>
        <taxon>Capnodiales</taxon>
        <taxon>Piedraiaceae</taxon>
        <taxon>Piedraia</taxon>
    </lineage>
</organism>
<keyword evidence="2" id="KW-1185">Reference proteome</keyword>
<gene>
    <name evidence="1" type="ORF">K470DRAFT_270759</name>
</gene>
<dbReference type="EMBL" id="MU005982">
    <property type="protein sequence ID" value="KAF2860385.1"/>
    <property type="molecule type" value="Genomic_DNA"/>
</dbReference>
<evidence type="ECO:0000313" key="2">
    <source>
        <dbReference type="Proteomes" id="UP000799421"/>
    </source>
</evidence>
<sequence length="209" mass="22884">MSTDANPPAAMAKLSSFADIEKLERKEDWTTRVEQIEEHLDMSGFHTLMTKHAEAPTRSEQMSQIHETAAVPECIVVQKHLRGLGTGFNAFTTSFSLKFKTVPTHNAGGDVEKGVSLMKTIEAAEEFEKRVLKSNDTTAWFMAKKEIKSQKICYCCGAIGHLIGHKDLFIEGTYEEVEILASTGIGGSKAQPLGKGTIKIPGKSSGKLR</sequence>
<proteinExistence type="predicted"/>
<accession>A0A6A7C0D0</accession>